<dbReference type="KEGG" id="bbae:FRD01_07360"/>
<keyword evidence="3" id="KW-1185">Reference proteome</keyword>
<feature type="transmembrane region" description="Helical" evidence="1">
    <location>
        <begin position="12"/>
        <end position="33"/>
    </location>
</feature>
<keyword evidence="1" id="KW-0812">Transmembrane</keyword>
<sequence length="330" mass="36190">MKTTSPTLKWVVRIWLHVLGTSLVGLLLLLPYINTTFVDAYVSALGHEGFRTFGLLDVVIHVGLSACVWAMIALTWTVVTAKREKARAVKLTRGTVITELLIILPVWMVLSMGLMQLCITNIAGILTNLATFQAARTVWVWHGESTSGRSGAGYATVMSKAHVQAAMSLAPVAPGDYFHDPFFFVSNDLKAARAGMLAQQLPLLTEDQGQLGYPLAYALELEDLDGLLKFGDKKGLSLTRSLDSTSFRLRSVRKLTWAYHATTVVPITLGPVSGALVVYRHQIAMPLVPQFFGELGMVMGRTGYYRTIVREFSYVAQRPANPEYPGGSAR</sequence>
<keyword evidence="1" id="KW-1133">Transmembrane helix</keyword>
<feature type="transmembrane region" description="Helical" evidence="1">
    <location>
        <begin position="53"/>
        <end position="79"/>
    </location>
</feature>
<dbReference type="RefSeq" id="WP_146958746.1">
    <property type="nucleotide sequence ID" value="NZ_CP042467.1"/>
</dbReference>
<dbReference type="Proteomes" id="UP000321595">
    <property type="component" value="Chromosome"/>
</dbReference>
<organism evidence="2 3">
    <name type="scientific">Microvenator marinus</name>
    <dbReference type="NCBI Taxonomy" id="2600177"/>
    <lineage>
        <taxon>Bacteria</taxon>
        <taxon>Deltaproteobacteria</taxon>
        <taxon>Bradymonadales</taxon>
        <taxon>Microvenatoraceae</taxon>
        <taxon>Microvenator</taxon>
    </lineage>
</organism>
<evidence type="ECO:0000256" key="1">
    <source>
        <dbReference type="SAM" id="Phobius"/>
    </source>
</evidence>
<gene>
    <name evidence="2" type="ORF">FRD01_07360</name>
</gene>
<accession>A0A5B8XPA0</accession>
<protein>
    <submittedName>
        <fullName evidence="2">Uncharacterized protein</fullName>
    </submittedName>
</protein>
<keyword evidence="1" id="KW-0472">Membrane</keyword>
<feature type="transmembrane region" description="Helical" evidence="1">
    <location>
        <begin position="100"/>
        <end position="126"/>
    </location>
</feature>
<dbReference type="OrthoDB" id="5526262at2"/>
<evidence type="ECO:0000313" key="3">
    <source>
        <dbReference type="Proteomes" id="UP000321595"/>
    </source>
</evidence>
<dbReference type="EMBL" id="CP042467">
    <property type="protein sequence ID" value="QED27061.1"/>
    <property type="molecule type" value="Genomic_DNA"/>
</dbReference>
<proteinExistence type="predicted"/>
<dbReference type="AlphaFoldDB" id="A0A5B8XPA0"/>
<evidence type="ECO:0000313" key="2">
    <source>
        <dbReference type="EMBL" id="QED27061.1"/>
    </source>
</evidence>
<reference evidence="2 3" key="1">
    <citation type="submission" date="2019-08" db="EMBL/GenBank/DDBJ databases">
        <authorList>
            <person name="Liang Q."/>
        </authorList>
    </citation>
    <scope>NUCLEOTIDE SEQUENCE [LARGE SCALE GENOMIC DNA]</scope>
    <source>
        <strain evidence="2 3">V1718</strain>
    </source>
</reference>
<name>A0A5B8XPA0_9DELT</name>